<proteinExistence type="predicted"/>
<evidence type="ECO:0000313" key="1">
    <source>
        <dbReference type="EMBL" id="ELB38934.1"/>
    </source>
</evidence>
<reference evidence="1 2" key="1">
    <citation type="submission" date="2012-12" db="EMBL/GenBank/DDBJ databases">
        <title>The Genome Sequence of Enterococcus faecium E2039.</title>
        <authorList>
            <consortium name="The Broad Institute Genome Sequencing Platform"/>
            <consortium name="The Broad Institute Genome Sequencing Center for Infectious Disease"/>
            <person name="Earl A.M."/>
            <person name="Gilmore M.S."/>
            <person name="van Schaik W."/>
            <person name="Lebreton F."/>
            <person name="Willems R.J."/>
            <person name="Walker B."/>
            <person name="Young S.K."/>
            <person name="Zeng Q."/>
            <person name="Gargeya S."/>
            <person name="Fitzgerald M."/>
            <person name="Haas B."/>
            <person name="Abouelleil A."/>
            <person name="Alvarado L."/>
            <person name="Arachchi H.M."/>
            <person name="Berlin A.M."/>
            <person name="Chapman S.B."/>
            <person name="Dewar J."/>
            <person name="Goldberg J."/>
            <person name="Griggs A."/>
            <person name="Gujja S."/>
            <person name="Hansen M."/>
            <person name="Howarth C."/>
            <person name="Imamovic A."/>
            <person name="Larimer J."/>
            <person name="McCowan C."/>
            <person name="Murphy C."/>
            <person name="Neiman D."/>
            <person name="Pearson M."/>
            <person name="Priest M."/>
            <person name="Roberts A."/>
            <person name="Saif S."/>
            <person name="Shea T."/>
            <person name="Sisk P."/>
            <person name="Sykes S."/>
            <person name="Wortman J."/>
            <person name="Nusbaum C."/>
            <person name="Birren B."/>
        </authorList>
    </citation>
    <scope>NUCLEOTIDE SEQUENCE [LARGE SCALE GENOMIC DNA]</scope>
    <source>
        <strain evidence="1 2">E2039</strain>
    </source>
</reference>
<accession>A0A829A595</accession>
<name>A0A829A595_ENTFC</name>
<gene>
    <name evidence="1" type="ORF">OKA_04910</name>
</gene>
<dbReference type="Proteomes" id="UP000010504">
    <property type="component" value="Unassembled WGS sequence"/>
</dbReference>
<organism evidence="1 2">
    <name type="scientific">Enterococcus faecium EnGen0026</name>
    <dbReference type="NCBI Taxonomy" id="1138917"/>
    <lineage>
        <taxon>Bacteria</taxon>
        <taxon>Bacillati</taxon>
        <taxon>Bacillota</taxon>
        <taxon>Bacilli</taxon>
        <taxon>Lactobacillales</taxon>
        <taxon>Enterococcaceae</taxon>
        <taxon>Enterococcus</taxon>
    </lineage>
</organism>
<evidence type="ECO:0000313" key="2">
    <source>
        <dbReference type="Proteomes" id="UP000010504"/>
    </source>
</evidence>
<sequence>MYKILYKDFLADASLSVDYNIGYDYLTFYNKSYGNVDYIQCTDHIYLIVDLDESSILGAKVMGLINYFSLDELDELEYPVVAESIKTLYTRIKNTPYSEE</sequence>
<dbReference type="RefSeq" id="WP_002342977.1">
    <property type="nucleotide sequence ID" value="NZ_KB029917.1"/>
</dbReference>
<dbReference type="AlphaFoldDB" id="A0A829A595"/>
<comment type="caution">
    <text evidence="1">The sequence shown here is derived from an EMBL/GenBank/DDBJ whole genome shotgun (WGS) entry which is preliminary data.</text>
</comment>
<dbReference type="EMBL" id="AHXS01000020">
    <property type="protein sequence ID" value="ELB38934.1"/>
    <property type="molecule type" value="Genomic_DNA"/>
</dbReference>
<protein>
    <submittedName>
        <fullName evidence="1">Uncharacterized protein</fullName>
    </submittedName>
</protein>